<dbReference type="GO" id="GO:0003723">
    <property type="term" value="F:RNA binding"/>
    <property type="evidence" value="ECO:0007669"/>
    <property type="project" value="UniProtKB-KW"/>
</dbReference>
<dbReference type="PANTHER" id="PTHR15683:SF8">
    <property type="entry name" value="SCAFFOLD ATTACHMENT FACTOR B, ISOFORM B"/>
    <property type="match status" value="1"/>
</dbReference>
<reference evidence="6" key="1">
    <citation type="submission" date="2025-08" db="UniProtKB">
        <authorList>
            <consortium name="RefSeq"/>
        </authorList>
    </citation>
    <scope>IDENTIFICATION</scope>
</reference>
<name>A0A9W2ZF76_BIOGL</name>
<dbReference type="GO" id="GO:0005634">
    <property type="term" value="C:nucleus"/>
    <property type="evidence" value="ECO:0007669"/>
    <property type="project" value="UniProtKB-SubCell"/>
</dbReference>
<evidence type="ECO:0000256" key="2">
    <source>
        <dbReference type="ARBA" id="ARBA00022884"/>
    </source>
</evidence>
<accession>A0A9W2ZF76</accession>
<dbReference type="InterPro" id="IPR036361">
    <property type="entry name" value="SAP_dom_sf"/>
</dbReference>
<dbReference type="InterPro" id="IPR003034">
    <property type="entry name" value="SAP_dom"/>
</dbReference>
<dbReference type="PROSITE" id="PS50800">
    <property type="entry name" value="SAP"/>
    <property type="match status" value="1"/>
</dbReference>
<dbReference type="GO" id="GO:0050684">
    <property type="term" value="P:regulation of mRNA processing"/>
    <property type="evidence" value="ECO:0007669"/>
    <property type="project" value="TreeGrafter"/>
</dbReference>
<keyword evidence="2" id="KW-0694">RNA-binding</keyword>
<dbReference type="GO" id="GO:0043565">
    <property type="term" value="F:sequence-specific DNA binding"/>
    <property type="evidence" value="ECO:0007669"/>
    <property type="project" value="TreeGrafter"/>
</dbReference>
<keyword evidence="3" id="KW-0539">Nucleus</keyword>
<comment type="subcellular location">
    <subcellularLocation>
        <location evidence="1">Nucleus</location>
    </subcellularLocation>
</comment>
<evidence type="ECO:0000313" key="5">
    <source>
        <dbReference type="Proteomes" id="UP001165740"/>
    </source>
</evidence>
<dbReference type="GeneID" id="129924030"/>
<dbReference type="RefSeq" id="XP_055873603.1">
    <property type="nucleotide sequence ID" value="XM_056017628.1"/>
</dbReference>
<dbReference type="GO" id="GO:0006357">
    <property type="term" value="P:regulation of transcription by RNA polymerase II"/>
    <property type="evidence" value="ECO:0007669"/>
    <property type="project" value="TreeGrafter"/>
</dbReference>
<dbReference type="SUPFAM" id="SSF68906">
    <property type="entry name" value="SAP domain"/>
    <property type="match status" value="1"/>
</dbReference>
<dbReference type="InterPro" id="IPR051738">
    <property type="entry name" value="SAF_Modulators"/>
</dbReference>
<evidence type="ECO:0000256" key="3">
    <source>
        <dbReference type="ARBA" id="ARBA00023242"/>
    </source>
</evidence>
<dbReference type="SMART" id="SM00513">
    <property type="entry name" value="SAP"/>
    <property type="match status" value="1"/>
</dbReference>
<evidence type="ECO:0000259" key="4">
    <source>
        <dbReference type="PROSITE" id="PS50800"/>
    </source>
</evidence>
<organism evidence="5 6">
    <name type="scientific">Biomphalaria glabrata</name>
    <name type="common">Bloodfluke planorb</name>
    <name type="synonym">Freshwater snail</name>
    <dbReference type="NCBI Taxonomy" id="6526"/>
    <lineage>
        <taxon>Eukaryota</taxon>
        <taxon>Metazoa</taxon>
        <taxon>Spiralia</taxon>
        <taxon>Lophotrochozoa</taxon>
        <taxon>Mollusca</taxon>
        <taxon>Gastropoda</taxon>
        <taxon>Heterobranchia</taxon>
        <taxon>Euthyneura</taxon>
        <taxon>Panpulmonata</taxon>
        <taxon>Hygrophila</taxon>
        <taxon>Lymnaeoidea</taxon>
        <taxon>Planorbidae</taxon>
        <taxon>Biomphalaria</taxon>
    </lineage>
</organism>
<evidence type="ECO:0000313" key="6">
    <source>
        <dbReference type="RefSeq" id="XP_055873603.1"/>
    </source>
</evidence>
<dbReference type="AlphaFoldDB" id="A0A9W2ZF76"/>
<dbReference type="Gene3D" id="1.10.720.30">
    <property type="entry name" value="SAP domain"/>
    <property type="match status" value="1"/>
</dbReference>
<sequence>MASTKTLGQLSLIELRRELRCRELKVSGNKEALMERLKQSIIDDEQDPDTYLFEIEPDTGEIWKSMKEQIKEDLKLVKDELKNELGNKLSSMESVVFGLKKDMDDYK</sequence>
<dbReference type="Pfam" id="PF02037">
    <property type="entry name" value="SAP"/>
    <property type="match status" value="1"/>
</dbReference>
<dbReference type="Proteomes" id="UP001165740">
    <property type="component" value="Chromosome 18"/>
</dbReference>
<dbReference type="PANTHER" id="PTHR15683">
    <property type="entry name" value="SCAFFOLD ATTACHMENT FACTOR B-RELATED"/>
    <property type="match status" value="1"/>
</dbReference>
<dbReference type="OrthoDB" id="79455at2759"/>
<gene>
    <name evidence="6" type="primary">LOC129924030</name>
</gene>
<proteinExistence type="predicted"/>
<keyword evidence="5" id="KW-1185">Reference proteome</keyword>
<evidence type="ECO:0000256" key="1">
    <source>
        <dbReference type="ARBA" id="ARBA00004123"/>
    </source>
</evidence>
<protein>
    <submittedName>
        <fullName evidence="6">Scaffold attachment factor B2-like</fullName>
    </submittedName>
</protein>
<feature type="domain" description="SAP" evidence="4">
    <location>
        <begin position="7"/>
        <end position="41"/>
    </location>
</feature>